<evidence type="ECO:0000313" key="16">
    <source>
        <dbReference type="EMBL" id="MBB6160419.1"/>
    </source>
</evidence>
<comment type="function">
    <text evidence="1">Involved in the high-affinity zinc uptake transport system.</text>
</comment>
<proteinExistence type="inferred from homology"/>
<evidence type="ECO:0000256" key="11">
    <source>
        <dbReference type="ARBA" id="ARBA00023065"/>
    </source>
</evidence>
<evidence type="ECO:0000256" key="8">
    <source>
        <dbReference type="ARBA" id="ARBA00022833"/>
    </source>
</evidence>
<feature type="transmembrane region" description="Helical" evidence="15">
    <location>
        <begin position="49"/>
        <end position="73"/>
    </location>
</feature>
<evidence type="ECO:0000256" key="4">
    <source>
        <dbReference type="ARBA" id="ARBA00022448"/>
    </source>
</evidence>
<evidence type="ECO:0000256" key="13">
    <source>
        <dbReference type="ARBA" id="ARBA00040080"/>
    </source>
</evidence>
<feature type="transmembrane region" description="Helical" evidence="15">
    <location>
        <begin position="12"/>
        <end position="28"/>
    </location>
</feature>
<dbReference type="Proteomes" id="UP000547879">
    <property type="component" value="Unassembled WGS sequence"/>
</dbReference>
<dbReference type="Gene3D" id="1.10.3470.10">
    <property type="entry name" value="ABC transporter involved in vitamin B12 uptake, BtuC"/>
    <property type="match status" value="1"/>
</dbReference>
<dbReference type="FunFam" id="1.10.3470.10:FF:000002">
    <property type="entry name" value="Zinc ABC transporter permease subunit ZnuB"/>
    <property type="match status" value="1"/>
</dbReference>
<evidence type="ECO:0000256" key="15">
    <source>
        <dbReference type="SAM" id="Phobius"/>
    </source>
</evidence>
<keyword evidence="6" id="KW-0997">Cell inner membrane</keyword>
<dbReference type="Pfam" id="PF00950">
    <property type="entry name" value="ABC-3"/>
    <property type="match status" value="1"/>
</dbReference>
<comment type="similarity">
    <text evidence="3 14">Belongs to the ABC-3 integral membrane protein family.</text>
</comment>
<keyword evidence="9" id="KW-0864">Zinc transport</keyword>
<feature type="transmembrane region" description="Helical" evidence="15">
    <location>
        <begin position="93"/>
        <end position="119"/>
    </location>
</feature>
<dbReference type="GO" id="GO:0006829">
    <property type="term" value="P:zinc ion transport"/>
    <property type="evidence" value="ECO:0007669"/>
    <property type="project" value="UniProtKB-KW"/>
</dbReference>
<evidence type="ECO:0000256" key="5">
    <source>
        <dbReference type="ARBA" id="ARBA00022475"/>
    </source>
</evidence>
<comment type="caution">
    <text evidence="16">The sequence shown here is derived from an EMBL/GenBank/DDBJ whole genome shotgun (WGS) entry which is preliminary data.</text>
</comment>
<organism evidence="16 17">
    <name type="scientific">Rhizobium wenxiniae</name>
    <dbReference type="NCBI Taxonomy" id="1737357"/>
    <lineage>
        <taxon>Bacteria</taxon>
        <taxon>Pseudomonadati</taxon>
        <taxon>Pseudomonadota</taxon>
        <taxon>Alphaproteobacteria</taxon>
        <taxon>Hyphomicrobiales</taxon>
        <taxon>Rhizobiaceae</taxon>
        <taxon>Rhizobium/Agrobacterium group</taxon>
        <taxon>Rhizobium</taxon>
    </lineage>
</organism>
<dbReference type="SUPFAM" id="SSF81345">
    <property type="entry name" value="ABC transporter involved in vitamin B12 uptake, BtuC"/>
    <property type="match status" value="1"/>
</dbReference>
<dbReference type="GO" id="GO:0010043">
    <property type="term" value="P:response to zinc ion"/>
    <property type="evidence" value="ECO:0007669"/>
    <property type="project" value="TreeGrafter"/>
</dbReference>
<dbReference type="GO" id="GO:0055085">
    <property type="term" value="P:transmembrane transport"/>
    <property type="evidence" value="ECO:0007669"/>
    <property type="project" value="InterPro"/>
</dbReference>
<evidence type="ECO:0000256" key="6">
    <source>
        <dbReference type="ARBA" id="ARBA00022519"/>
    </source>
</evidence>
<feature type="transmembrane region" description="Helical" evidence="15">
    <location>
        <begin position="215"/>
        <end position="245"/>
    </location>
</feature>
<evidence type="ECO:0000256" key="3">
    <source>
        <dbReference type="ARBA" id="ARBA00008034"/>
    </source>
</evidence>
<keyword evidence="5" id="KW-1003">Cell membrane</keyword>
<dbReference type="GO" id="GO:0043190">
    <property type="term" value="C:ATP-binding cassette (ABC) transporter complex"/>
    <property type="evidence" value="ECO:0007669"/>
    <property type="project" value="InterPro"/>
</dbReference>
<protein>
    <recommendedName>
        <fullName evidence="13">High-affinity zinc uptake system membrane protein ZnuB</fullName>
    </recommendedName>
</protein>
<dbReference type="EMBL" id="JACHEG010000001">
    <property type="protein sequence ID" value="MBB6160419.1"/>
    <property type="molecule type" value="Genomic_DNA"/>
</dbReference>
<evidence type="ECO:0000256" key="14">
    <source>
        <dbReference type="RuleBase" id="RU003943"/>
    </source>
</evidence>
<dbReference type="AlphaFoldDB" id="A0A7X0CXP5"/>
<evidence type="ECO:0000256" key="10">
    <source>
        <dbReference type="ARBA" id="ARBA00022989"/>
    </source>
</evidence>
<name>A0A7X0CXP5_9HYPH</name>
<keyword evidence="11" id="KW-0406">Ion transport</keyword>
<dbReference type="InterPro" id="IPR037294">
    <property type="entry name" value="ABC_BtuC-like"/>
</dbReference>
<gene>
    <name evidence="16" type="ORF">HNQ72_000216</name>
</gene>
<feature type="transmembrane region" description="Helical" evidence="15">
    <location>
        <begin position="288"/>
        <end position="305"/>
    </location>
</feature>
<evidence type="ECO:0000256" key="1">
    <source>
        <dbReference type="ARBA" id="ARBA00002313"/>
    </source>
</evidence>
<keyword evidence="8" id="KW-0862">Zinc</keyword>
<keyword evidence="7 14" id="KW-0812">Transmembrane</keyword>
<keyword evidence="4 14" id="KW-0813">Transport</keyword>
<reference evidence="16 17" key="1">
    <citation type="submission" date="2020-08" db="EMBL/GenBank/DDBJ databases">
        <title>Genomic Encyclopedia of Type Strains, Phase IV (KMG-IV): sequencing the most valuable type-strain genomes for metagenomic binning, comparative biology and taxonomic classification.</title>
        <authorList>
            <person name="Goeker M."/>
        </authorList>
    </citation>
    <scope>NUCLEOTIDE SEQUENCE [LARGE SCALE GENOMIC DNA]</scope>
    <source>
        <strain evidence="16 17">DSM 100734</strain>
    </source>
</reference>
<evidence type="ECO:0000256" key="12">
    <source>
        <dbReference type="ARBA" id="ARBA00023136"/>
    </source>
</evidence>
<dbReference type="InterPro" id="IPR001626">
    <property type="entry name" value="ABC_TroCD"/>
</dbReference>
<dbReference type="PANTHER" id="PTHR30477">
    <property type="entry name" value="ABC-TRANSPORTER METAL-BINDING PROTEIN"/>
    <property type="match status" value="1"/>
</dbReference>
<evidence type="ECO:0000256" key="7">
    <source>
        <dbReference type="ARBA" id="ARBA00022692"/>
    </source>
</evidence>
<keyword evidence="12 15" id="KW-0472">Membrane</keyword>
<evidence type="ECO:0000256" key="2">
    <source>
        <dbReference type="ARBA" id="ARBA00004429"/>
    </source>
</evidence>
<evidence type="ECO:0000256" key="9">
    <source>
        <dbReference type="ARBA" id="ARBA00022906"/>
    </source>
</evidence>
<feature type="transmembrane region" description="Helical" evidence="15">
    <location>
        <begin position="257"/>
        <end position="276"/>
    </location>
</feature>
<dbReference type="CDD" id="cd06550">
    <property type="entry name" value="TM_ABC_iron-siderophores_like"/>
    <property type="match status" value="1"/>
</dbReference>
<feature type="transmembrane region" description="Helical" evidence="15">
    <location>
        <begin position="131"/>
        <end position="152"/>
    </location>
</feature>
<keyword evidence="17" id="KW-1185">Reference proteome</keyword>
<dbReference type="NCBIfam" id="NF007089">
    <property type="entry name" value="PRK09543.1"/>
    <property type="match status" value="1"/>
</dbReference>
<accession>A0A7X0CXP5</accession>
<comment type="subcellular location">
    <subcellularLocation>
        <location evidence="2">Cell inner membrane</location>
        <topology evidence="2">Multi-pass membrane protein</topology>
    </subcellularLocation>
    <subcellularLocation>
        <location evidence="14">Cell membrane</location>
        <topology evidence="14">Multi-pass membrane protein</topology>
    </subcellularLocation>
</comment>
<sequence>MALSPNTAIPKTATTTIIRIMITAMIILKIMPITTTRRKVRAPAMLDDFFIRALIAGIGVALTAGPLGCFVVWRRMAYFGDTMAHSALLGVALSLFFEVNLLIAVFGVAILVSAVLLLLQRRQSLSADALLGILSHSALAIGLVLVAFMTWVRIDLIAFLFGDILAVTPSDIALIWVGGAVVVAAIVYLWRPLVASTVSEDVAEAEGMNPARTKLFFMLLMALVIAIAMKIVGIMLITSLLIIPAATARRFSASPEWMAVFASLIGSAAVVGGLFGSLTYDTPSGPSIVVAALLLFILSLIPAFGRTTAERPANKGVQG</sequence>
<dbReference type="PANTHER" id="PTHR30477:SF23">
    <property type="entry name" value="HIGH-AFFINITY ZINC UPTAKE SYSTEM MEMBRANE PROTEIN ZNUB"/>
    <property type="match status" value="1"/>
</dbReference>
<feature type="transmembrane region" description="Helical" evidence="15">
    <location>
        <begin position="172"/>
        <end position="190"/>
    </location>
</feature>
<evidence type="ECO:0000313" key="17">
    <source>
        <dbReference type="Proteomes" id="UP000547879"/>
    </source>
</evidence>
<keyword evidence="10 15" id="KW-1133">Transmembrane helix</keyword>